<evidence type="ECO:0000259" key="5">
    <source>
        <dbReference type="Pfam" id="PF00700"/>
    </source>
</evidence>
<feature type="domain" description="Flagellin N-terminal" evidence="4">
    <location>
        <begin position="4"/>
        <end position="137"/>
    </location>
</feature>
<comment type="subcellular location">
    <subcellularLocation>
        <location evidence="3">Secreted</location>
    </subcellularLocation>
    <subcellularLocation>
        <location evidence="3">Bacterial flagellum</location>
    </subcellularLocation>
</comment>
<comment type="function">
    <text evidence="3">Flagellin is the subunit protein which polymerizes to form the filaments of bacterial flagella.</text>
</comment>
<proteinExistence type="inferred from homology"/>
<dbReference type="InterPro" id="IPR046358">
    <property type="entry name" value="Flagellin_C"/>
</dbReference>
<sequence length="310" mass="32520">MSSILTNNSAMSALSTLRNINSSLSNTQDRISSGLKVSSGKDNAAYFSISETMKGDSGMTKSVNEGLTLTKNVVSTGRLGAETVKTLAKEFSERVAFAQAEGVDRKEVQKELDELVKRIGSAIDQSSFNGNSVTDGTVGLENAVKTADELDVVTGLKRDAAGAFSTTSIKVSQVNLSAIKDALATIDINDQADETTPVAADAGTIGGKAAYAGTTAEARMKYSLEVAELALGYAVEAATTLGVAEKTLETQQEFLTSLSDRLDSGVGSMVDANMEEEAARLQALQVQQQLSSQALSIANQAPQNILSLFR</sequence>
<keyword evidence="6" id="KW-0282">Flagellum</keyword>
<dbReference type="InterPro" id="IPR001492">
    <property type="entry name" value="Flagellin"/>
</dbReference>
<keyword evidence="7" id="KW-1185">Reference proteome</keyword>
<dbReference type="HOGENOM" id="CLU_011142_1_0_5"/>
<evidence type="ECO:0000313" key="6">
    <source>
        <dbReference type="EMBL" id="EYD73658.1"/>
    </source>
</evidence>
<evidence type="ECO:0000313" key="7">
    <source>
        <dbReference type="Proteomes" id="UP000025047"/>
    </source>
</evidence>
<organism evidence="6 7">
    <name type="scientific">Limimaricola hongkongensis DSM 17492</name>
    <dbReference type="NCBI Taxonomy" id="1122180"/>
    <lineage>
        <taxon>Bacteria</taxon>
        <taxon>Pseudomonadati</taxon>
        <taxon>Pseudomonadota</taxon>
        <taxon>Alphaproteobacteria</taxon>
        <taxon>Rhodobacterales</taxon>
        <taxon>Paracoccaceae</taxon>
        <taxon>Limimaricola</taxon>
    </lineage>
</organism>
<dbReference type="SUPFAM" id="SSF64518">
    <property type="entry name" value="Phase 1 flagellin"/>
    <property type="match status" value="1"/>
</dbReference>
<gene>
    <name evidence="6" type="ORF">Lokhon_00211</name>
</gene>
<comment type="similarity">
    <text evidence="1 3">Belongs to the bacterial flagellin family.</text>
</comment>
<name>A0A017HHP1_9RHOB</name>
<evidence type="ECO:0000259" key="4">
    <source>
        <dbReference type="Pfam" id="PF00669"/>
    </source>
</evidence>
<feature type="domain" description="Flagellin C-terminal" evidence="5">
    <location>
        <begin position="235"/>
        <end position="309"/>
    </location>
</feature>
<keyword evidence="6" id="KW-0969">Cilium</keyword>
<dbReference type="RefSeq" id="WP_026147647.1">
    <property type="nucleotide sequence ID" value="NZ_KB823007.1"/>
</dbReference>
<evidence type="ECO:0000256" key="3">
    <source>
        <dbReference type="RuleBase" id="RU362073"/>
    </source>
</evidence>
<protein>
    <recommendedName>
        <fullName evidence="3">Flagellin</fullName>
    </recommendedName>
</protein>
<dbReference type="GO" id="GO:0009288">
    <property type="term" value="C:bacterial-type flagellum"/>
    <property type="evidence" value="ECO:0007669"/>
    <property type="project" value="UniProtKB-SubCell"/>
</dbReference>
<dbReference type="Gene3D" id="1.20.1330.10">
    <property type="entry name" value="f41 fragment of flagellin, N-terminal domain"/>
    <property type="match status" value="1"/>
</dbReference>
<dbReference type="GO" id="GO:0005576">
    <property type="term" value="C:extracellular region"/>
    <property type="evidence" value="ECO:0007669"/>
    <property type="project" value="UniProtKB-SubCell"/>
</dbReference>
<dbReference type="Pfam" id="PF00700">
    <property type="entry name" value="Flagellin_C"/>
    <property type="match status" value="1"/>
</dbReference>
<dbReference type="EMBL" id="APGJ01000001">
    <property type="protein sequence ID" value="EYD73658.1"/>
    <property type="molecule type" value="Genomic_DNA"/>
</dbReference>
<dbReference type="GO" id="GO:0005198">
    <property type="term" value="F:structural molecule activity"/>
    <property type="evidence" value="ECO:0007669"/>
    <property type="project" value="UniProtKB-UniRule"/>
</dbReference>
<evidence type="ECO:0000256" key="1">
    <source>
        <dbReference type="ARBA" id="ARBA00005709"/>
    </source>
</evidence>
<dbReference type="PANTHER" id="PTHR42792">
    <property type="entry name" value="FLAGELLIN"/>
    <property type="match status" value="1"/>
</dbReference>
<dbReference type="Proteomes" id="UP000025047">
    <property type="component" value="Unassembled WGS sequence"/>
</dbReference>
<comment type="caution">
    <text evidence="6">The sequence shown here is derived from an EMBL/GenBank/DDBJ whole genome shotgun (WGS) entry which is preliminary data.</text>
</comment>
<reference evidence="6 7" key="1">
    <citation type="submission" date="2013-03" db="EMBL/GenBank/DDBJ databases">
        <authorList>
            <person name="Fiebig A."/>
            <person name="Goeker M."/>
            <person name="Klenk H.-P.P."/>
        </authorList>
    </citation>
    <scope>NUCLEOTIDE SEQUENCE [LARGE SCALE GENOMIC DNA]</scope>
    <source>
        <strain evidence="6 7">DSM 17492</strain>
    </source>
</reference>
<dbReference type="AlphaFoldDB" id="A0A017HHP1"/>
<evidence type="ECO:0000256" key="2">
    <source>
        <dbReference type="ARBA" id="ARBA00023143"/>
    </source>
</evidence>
<keyword evidence="6" id="KW-0966">Cell projection</keyword>
<accession>A0A017HHP1</accession>
<keyword evidence="3" id="KW-0964">Secreted</keyword>
<keyword evidence="2 3" id="KW-0975">Bacterial flagellum</keyword>
<dbReference type="eggNOG" id="COG1344">
    <property type="taxonomic scope" value="Bacteria"/>
</dbReference>
<dbReference type="STRING" id="1122180.Lokhon_00211"/>
<dbReference type="Pfam" id="PF00669">
    <property type="entry name" value="Flagellin_N"/>
    <property type="match status" value="1"/>
</dbReference>
<dbReference type="PANTHER" id="PTHR42792:SF2">
    <property type="entry name" value="FLAGELLIN"/>
    <property type="match status" value="1"/>
</dbReference>
<dbReference type="InterPro" id="IPR001029">
    <property type="entry name" value="Flagellin_N"/>
</dbReference>
<dbReference type="OrthoDB" id="8328560at2"/>
<dbReference type="PATRIC" id="fig|1122180.6.peg.217"/>